<name>A0A839TFD2_9GAMM</name>
<dbReference type="GO" id="GO:0008654">
    <property type="term" value="P:phospholipid biosynthetic process"/>
    <property type="evidence" value="ECO:0007669"/>
    <property type="project" value="UniProtKB-ARBA"/>
</dbReference>
<dbReference type="PROSITE" id="PS00444">
    <property type="entry name" value="POLYPRENYL_SYNTHASE_2"/>
    <property type="match status" value="1"/>
</dbReference>
<keyword evidence="4" id="KW-0479">Metal-binding</keyword>
<keyword evidence="6" id="KW-0414">Isoprene biosynthesis</keyword>
<dbReference type="InterPro" id="IPR008949">
    <property type="entry name" value="Isoprenoid_synthase_dom_sf"/>
</dbReference>
<reference evidence="9 10" key="1">
    <citation type="submission" date="2020-08" db="EMBL/GenBank/DDBJ databases">
        <title>Genomic Encyclopedia of Type Strains, Phase III (KMG-III): the genomes of soil and plant-associated and newly described type strains.</title>
        <authorList>
            <person name="Whitman W."/>
        </authorList>
    </citation>
    <scope>NUCLEOTIDE SEQUENCE [LARGE SCALE GENOMIC DNA]</scope>
    <source>
        <strain evidence="9 10">CECT 5885</strain>
    </source>
</reference>
<evidence type="ECO:0000313" key="9">
    <source>
        <dbReference type="EMBL" id="MBB3107849.1"/>
    </source>
</evidence>
<dbReference type="EC" id="2.5.1.10" evidence="9"/>
<organism evidence="9 10">
    <name type="scientific">Psychrobacter luti</name>
    <dbReference type="NCBI Taxonomy" id="198481"/>
    <lineage>
        <taxon>Bacteria</taxon>
        <taxon>Pseudomonadati</taxon>
        <taxon>Pseudomonadota</taxon>
        <taxon>Gammaproteobacteria</taxon>
        <taxon>Moraxellales</taxon>
        <taxon>Moraxellaceae</taxon>
        <taxon>Psychrobacter</taxon>
    </lineage>
</organism>
<dbReference type="PROSITE" id="PS00723">
    <property type="entry name" value="POLYPRENYL_SYNTHASE_1"/>
    <property type="match status" value="1"/>
</dbReference>
<evidence type="ECO:0000256" key="1">
    <source>
        <dbReference type="ARBA" id="ARBA00001946"/>
    </source>
</evidence>
<evidence type="ECO:0000256" key="5">
    <source>
        <dbReference type="ARBA" id="ARBA00022842"/>
    </source>
</evidence>
<dbReference type="InterPro" id="IPR000092">
    <property type="entry name" value="Polyprenyl_synt"/>
</dbReference>
<keyword evidence="10" id="KW-1185">Reference proteome</keyword>
<accession>A0A839TFD2</accession>
<dbReference type="EMBL" id="JACHXL010000008">
    <property type="protein sequence ID" value="MBB3107849.1"/>
    <property type="molecule type" value="Genomic_DNA"/>
</dbReference>
<dbReference type="RefSeq" id="WP_183621291.1">
    <property type="nucleotide sequence ID" value="NZ_CAJHAH010000009.1"/>
</dbReference>
<dbReference type="InterPro" id="IPR033749">
    <property type="entry name" value="Polyprenyl_synt_CS"/>
</dbReference>
<evidence type="ECO:0000256" key="6">
    <source>
        <dbReference type="ARBA" id="ARBA00023229"/>
    </source>
</evidence>
<evidence type="ECO:0000313" key="10">
    <source>
        <dbReference type="Proteomes" id="UP000588111"/>
    </source>
</evidence>
<dbReference type="GO" id="GO:0046872">
    <property type="term" value="F:metal ion binding"/>
    <property type="evidence" value="ECO:0007669"/>
    <property type="project" value="UniProtKB-KW"/>
</dbReference>
<dbReference type="GO" id="GO:0016114">
    <property type="term" value="P:terpenoid biosynthetic process"/>
    <property type="evidence" value="ECO:0007669"/>
    <property type="project" value="UniProtKB-ARBA"/>
</dbReference>
<evidence type="ECO:0000256" key="2">
    <source>
        <dbReference type="ARBA" id="ARBA00006706"/>
    </source>
</evidence>
<dbReference type="AlphaFoldDB" id="A0A839TFD2"/>
<dbReference type="SFLD" id="SFLDS00005">
    <property type="entry name" value="Isoprenoid_Synthase_Type_I"/>
    <property type="match status" value="1"/>
</dbReference>
<comment type="similarity">
    <text evidence="2 7">Belongs to the FPP/GGPP synthase family.</text>
</comment>
<keyword evidence="5" id="KW-0460">Magnesium</keyword>
<feature type="region of interest" description="Disordered" evidence="8">
    <location>
        <begin position="85"/>
        <end position="128"/>
    </location>
</feature>
<feature type="compositionally biased region" description="Low complexity" evidence="8">
    <location>
        <begin position="85"/>
        <end position="107"/>
    </location>
</feature>
<feature type="compositionally biased region" description="Basic and acidic residues" evidence="8">
    <location>
        <begin position="113"/>
        <end position="128"/>
    </location>
</feature>
<dbReference type="Proteomes" id="UP000588111">
    <property type="component" value="Unassembled WGS sequence"/>
</dbReference>
<protein>
    <submittedName>
        <fullName evidence="9">Farnesyl diphosphate synthase</fullName>
        <ecNumber evidence="9">2.5.1.1</ecNumber>
        <ecNumber evidence="9">2.5.1.10</ecNumber>
    </submittedName>
</protein>
<dbReference type="FunFam" id="1.10.600.10:FF:000001">
    <property type="entry name" value="Geranylgeranyl diphosphate synthase"/>
    <property type="match status" value="1"/>
</dbReference>
<evidence type="ECO:0000256" key="4">
    <source>
        <dbReference type="ARBA" id="ARBA00022723"/>
    </source>
</evidence>
<dbReference type="PANTHER" id="PTHR43281">
    <property type="entry name" value="FARNESYL DIPHOSPHATE SYNTHASE"/>
    <property type="match status" value="1"/>
</dbReference>
<dbReference type="Gene3D" id="1.10.600.10">
    <property type="entry name" value="Farnesyl Diphosphate Synthase"/>
    <property type="match status" value="1"/>
</dbReference>
<dbReference type="CDD" id="cd00685">
    <property type="entry name" value="Trans_IPPS_HT"/>
    <property type="match status" value="1"/>
</dbReference>
<comment type="cofactor">
    <cofactor evidence="1">
        <name>Mg(2+)</name>
        <dbReference type="ChEBI" id="CHEBI:18420"/>
    </cofactor>
</comment>
<keyword evidence="3 7" id="KW-0808">Transferase</keyword>
<proteinExistence type="inferred from homology"/>
<gene>
    <name evidence="9" type="ORF">FHS24_002383</name>
</gene>
<evidence type="ECO:0000256" key="8">
    <source>
        <dbReference type="SAM" id="MobiDB-lite"/>
    </source>
</evidence>
<dbReference type="PANTHER" id="PTHR43281:SF1">
    <property type="entry name" value="FARNESYL DIPHOSPHATE SYNTHASE"/>
    <property type="match status" value="1"/>
</dbReference>
<dbReference type="GO" id="GO:0004337">
    <property type="term" value="F:(2E,6E)-farnesyl diphosphate synthase activity"/>
    <property type="evidence" value="ECO:0007669"/>
    <property type="project" value="UniProtKB-EC"/>
</dbReference>
<evidence type="ECO:0000256" key="7">
    <source>
        <dbReference type="RuleBase" id="RU004466"/>
    </source>
</evidence>
<dbReference type="SUPFAM" id="SSF48576">
    <property type="entry name" value="Terpenoid synthases"/>
    <property type="match status" value="1"/>
</dbReference>
<dbReference type="GO" id="GO:0004161">
    <property type="term" value="F:dimethylallyltranstransferase activity"/>
    <property type="evidence" value="ECO:0007669"/>
    <property type="project" value="UniProtKB-EC"/>
</dbReference>
<evidence type="ECO:0000256" key="3">
    <source>
        <dbReference type="ARBA" id="ARBA00022679"/>
    </source>
</evidence>
<comment type="caution">
    <text evidence="9">The sequence shown here is derived from an EMBL/GenBank/DDBJ whole genome shotgun (WGS) entry which is preliminary data.</text>
</comment>
<sequence>MTVSTTSIPSFMPARLVSFASFDNNTEQFHSAVRAQLSQDIEVLFAYAELPSPLLDACRYVMTGQGKLVRPLLVASAFDSVNHSNANDDVNNNNNDNVNGSANNNVGNDDETADKSTGKEAKQNHDLESLLENDSDYDMCRRAALAVELLHTYSLVHDDLPCMDDDELRRGQPTAHIVFEESTALLAGDVLQTLAFEVLTAELPTFAHFDSAIASQLIAIFAPRARRMVSGQMLDLNAEASTGISQSDLEAIHRDKTGALIEAAMLMGGICAGATAPQRMALQECAQHIGLAFQVQDDILDVTTSTDTLGKPAGSDEKLDKSTYVKLMGVEQATSYAQSLFNDGRAAIIRELSSRESSDGELSSREFSSTDSADNNALLALIEWLWARKK</sequence>
<dbReference type="Pfam" id="PF00348">
    <property type="entry name" value="polyprenyl_synt"/>
    <property type="match status" value="1"/>
</dbReference>
<dbReference type="EC" id="2.5.1.1" evidence="9"/>